<keyword evidence="3" id="KW-1185">Reference proteome</keyword>
<dbReference type="EMBL" id="CP002542">
    <property type="protein sequence ID" value="AEA42312.1"/>
    <property type="molecule type" value="Genomic_DNA"/>
</dbReference>
<dbReference type="eggNOG" id="COG2982">
    <property type="taxonomic scope" value="Bacteria"/>
</dbReference>
<name>F2IDD6_FLUTR</name>
<dbReference type="AlphaFoldDB" id="F2IDD6"/>
<dbReference type="GO" id="GO:0005886">
    <property type="term" value="C:plasma membrane"/>
    <property type="evidence" value="ECO:0007669"/>
    <property type="project" value="TreeGrafter"/>
</dbReference>
<dbReference type="InterPro" id="IPR052894">
    <property type="entry name" value="AsmA-related"/>
</dbReference>
<dbReference type="KEGG" id="fte:Fluta_0303"/>
<evidence type="ECO:0000256" key="1">
    <source>
        <dbReference type="SAM" id="Phobius"/>
    </source>
</evidence>
<gene>
    <name evidence="2" type="ordered locus">Fluta_0303</name>
</gene>
<accession>F2IDD6</accession>
<evidence type="ECO:0000313" key="2">
    <source>
        <dbReference type="EMBL" id="AEA42312.1"/>
    </source>
</evidence>
<dbReference type="GO" id="GO:0090313">
    <property type="term" value="P:regulation of protein targeting to membrane"/>
    <property type="evidence" value="ECO:0007669"/>
    <property type="project" value="TreeGrafter"/>
</dbReference>
<dbReference type="HOGENOM" id="CLU_323844_0_0_10"/>
<dbReference type="PANTHER" id="PTHR30441">
    <property type="entry name" value="DUF748 DOMAIN-CONTAINING PROTEIN"/>
    <property type="match status" value="1"/>
</dbReference>
<feature type="transmembrane region" description="Helical" evidence="1">
    <location>
        <begin position="12"/>
        <end position="32"/>
    </location>
</feature>
<evidence type="ECO:0000313" key="3">
    <source>
        <dbReference type="Proteomes" id="UP000007463"/>
    </source>
</evidence>
<dbReference type="Proteomes" id="UP000007463">
    <property type="component" value="Chromosome"/>
</dbReference>
<dbReference type="STRING" id="755732.Fluta_0303"/>
<keyword evidence="1" id="KW-0472">Membrane</keyword>
<proteinExistence type="predicted"/>
<reference evidence="2 3" key="1">
    <citation type="journal article" date="2011" name="Stand. Genomic Sci.">
        <title>Complete genome sequence of the gliding freshwater bacterium Fluviicola taffensis type strain (RW262).</title>
        <authorList>
            <person name="Woyke T."/>
            <person name="Chertkov O."/>
            <person name="Lapidus A."/>
            <person name="Nolan M."/>
            <person name="Lucas S."/>
            <person name="Del Rio T.G."/>
            <person name="Tice H."/>
            <person name="Cheng J.F."/>
            <person name="Tapia R."/>
            <person name="Han C."/>
            <person name="Goodwin L."/>
            <person name="Pitluck S."/>
            <person name="Liolios K."/>
            <person name="Pagani I."/>
            <person name="Ivanova N."/>
            <person name="Huntemann M."/>
            <person name="Mavromatis K."/>
            <person name="Mikhailova N."/>
            <person name="Pati A."/>
            <person name="Chen A."/>
            <person name="Palaniappan K."/>
            <person name="Land M."/>
            <person name="Hauser L."/>
            <person name="Brambilla E.M."/>
            <person name="Rohde M."/>
            <person name="Mwirichia R."/>
            <person name="Sikorski J."/>
            <person name="Tindall B.J."/>
            <person name="Goker M."/>
            <person name="Bristow J."/>
            <person name="Eisen J.A."/>
            <person name="Markowitz V."/>
            <person name="Hugenholtz P."/>
            <person name="Klenk H.P."/>
            <person name="Kyrpides N.C."/>
        </authorList>
    </citation>
    <scope>NUCLEOTIDE SEQUENCE [LARGE SCALE GENOMIC DNA]</scope>
    <source>
        <strain evidence="3">DSM 16823 / RW262 / RW262</strain>
    </source>
</reference>
<dbReference type="PANTHER" id="PTHR30441:SF8">
    <property type="entry name" value="DUF748 DOMAIN-CONTAINING PROTEIN"/>
    <property type="match status" value="1"/>
</dbReference>
<organism evidence="2 3">
    <name type="scientific">Fluviicola taffensis (strain DSM 16823 / NCIMB 13979 / RW262)</name>
    <dbReference type="NCBI Taxonomy" id="755732"/>
    <lineage>
        <taxon>Bacteria</taxon>
        <taxon>Pseudomonadati</taxon>
        <taxon>Bacteroidota</taxon>
        <taxon>Flavobacteriia</taxon>
        <taxon>Flavobacteriales</taxon>
        <taxon>Crocinitomicaceae</taxon>
        <taxon>Fluviicola</taxon>
    </lineage>
</organism>
<keyword evidence="1" id="KW-0812">Transmembrane</keyword>
<keyword evidence="1" id="KW-1133">Transmembrane helix</keyword>
<dbReference type="RefSeq" id="WP_013685086.1">
    <property type="nucleotide sequence ID" value="NC_015321.1"/>
</dbReference>
<sequence precursor="true">MKWKKWLVKTLKWFFIIFSGLFLLITILLYAFKDDIIDYAVSEINKSLKAKVNVDKIDVTFWATFPDLSLDFNHVFIQDPFKNSTSKDTLLYTEQIRLKFSPADIWNENYHVKKIVIKPGTLQLKIRKNGEENYDILKESDSKEKTTFKLTLESIKASGIRFSYSNKVNENSYKAKIQDIQLVGNFTQDQFDISTNADFYIQRIQNGLVPFVINQQASTQVSIHIDQVKELFEINNGKLLLAQIPFDFNLKVDSTSIKLNIDADKIPLAELANKLAFKEVETVSKLKGSGTGSFHLSMNNELKKDSYPKVACNFSIDNGKLTEPTKGLTLSNIDLKGEYSSLKGKNKEELTIRNVSFQTISGPFSGKLAIRRFSQPSYKGSAKGALDLEVIHALFKIPKIEELSGKVTVNTNFYLETVFENNEAVVEIRDGNGTALMNNVDFSMEKDSRQFKDIYGNLILNRSDAVLEDLKVRLGESDLQLNGSFNYIDQFLQDKHTLDVSVIAESKKINLKDFTNTIAGDPKATTTAREWMLPTLINGNVKLNVDAIHMENHVFTQINGEMTVGNRAISIQKLHGITGNATVRGTLAIVESAPEYFQLATNLSSKDIYFKPIFREWNNFDQSVIKEDNISGRAEAILDFKAPFDLQYGILKDEIEAQIQLKIIGGQLKNVETFTALTKDLKTAKTKLILKQRDISALEGKLNNIQFETLENTIFIKKSTIIIPKMEIKTNALTIAIDGQHKFNNDIDYKFAFRFRELKQTKDESEFGIVEDDGTGIKVFVRMYGNLANPIIEWDKSSRKEDAKQNREEAKTEAISILKSELGLFKKDTTIKKYQPPKKEYEVLEIEFGKEEEVNPFEEKKKIEKEKKGLKKFGEKLKEKGKKEETEEFTVD</sequence>
<reference evidence="3" key="2">
    <citation type="submission" date="2011-02" db="EMBL/GenBank/DDBJ databases">
        <title>The complete genome of Fluviicola taffensis DSM 16823.</title>
        <authorList>
            <consortium name="US DOE Joint Genome Institute (JGI-PGF)"/>
            <person name="Lucas S."/>
            <person name="Copeland A."/>
            <person name="Lapidus A."/>
            <person name="Bruce D."/>
            <person name="Goodwin L."/>
            <person name="Pitluck S."/>
            <person name="Kyrpides N."/>
            <person name="Mavromatis K."/>
            <person name="Ivanova N."/>
            <person name="Mikhailova N."/>
            <person name="Pagani I."/>
            <person name="Chertkov O."/>
            <person name="Detter J.C."/>
            <person name="Han C."/>
            <person name="Tapia R."/>
            <person name="Land M."/>
            <person name="Hauser L."/>
            <person name="Markowitz V."/>
            <person name="Cheng J.-F."/>
            <person name="Hugenholtz P."/>
            <person name="Woyke T."/>
            <person name="Wu D."/>
            <person name="Tindall B."/>
            <person name="Pomrenke H.G."/>
            <person name="Brambilla E."/>
            <person name="Klenk H.-P."/>
            <person name="Eisen J.A."/>
        </authorList>
    </citation>
    <scope>NUCLEOTIDE SEQUENCE [LARGE SCALE GENOMIC DNA]</scope>
    <source>
        <strain evidence="3">DSM 16823 / RW262 / RW262</strain>
    </source>
</reference>
<protein>
    <submittedName>
        <fullName evidence="2">Uncharacterized protein</fullName>
    </submittedName>
</protein>
<dbReference type="OrthoDB" id="596403at2"/>